<feature type="region of interest" description="Disordered" evidence="1">
    <location>
        <begin position="45"/>
        <end position="98"/>
    </location>
</feature>
<gene>
    <name evidence="2" type="ORF">ACFQIC_13325</name>
</gene>
<evidence type="ECO:0000256" key="1">
    <source>
        <dbReference type="SAM" id="MobiDB-lite"/>
    </source>
</evidence>
<dbReference type="EMBL" id="JBHSZV010000033">
    <property type="protein sequence ID" value="MFC7062820.1"/>
    <property type="molecule type" value="Genomic_DNA"/>
</dbReference>
<dbReference type="Proteomes" id="UP001596410">
    <property type="component" value="Unassembled WGS sequence"/>
</dbReference>
<protein>
    <submittedName>
        <fullName evidence="2">Uncharacterized protein</fullName>
    </submittedName>
</protein>
<reference evidence="3" key="1">
    <citation type="journal article" date="2019" name="Int. J. Syst. Evol. Microbiol.">
        <title>The Global Catalogue of Microorganisms (GCM) 10K type strain sequencing project: providing services to taxonomists for standard genome sequencing and annotation.</title>
        <authorList>
            <consortium name="The Broad Institute Genomics Platform"/>
            <consortium name="The Broad Institute Genome Sequencing Center for Infectious Disease"/>
            <person name="Wu L."/>
            <person name="Ma J."/>
        </authorList>
    </citation>
    <scope>NUCLEOTIDE SEQUENCE [LARGE SCALE GENOMIC DNA]</scope>
    <source>
        <strain evidence="3">CGMCC 4.1621</strain>
    </source>
</reference>
<keyword evidence="3" id="KW-1185">Reference proteome</keyword>
<comment type="caution">
    <text evidence="2">The sequence shown here is derived from an EMBL/GenBank/DDBJ whole genome shotgun (WGS) entry which is preliminary data.</text>
</comment>
<accession>A0ABW2EL73</accession>
<sequence>MGYVLPVTNYQYQDYHKRVTPDQRSPFILDPVFKVTLDHKLKEHYNPREQKQKGSQHLRKNLHTPQTMYYKKQEDLTEDEQSAYSKITGKGQRFSESI</sequence>
<evidence type="ECO:0000313" key="2">
    <source>
        <dbReference type="EMBL" id="MFC7062820.1"/>
    </source>
</evidence>
<proteinExistence type="predicted"/>
<name>A0ABW2EL73_9BACI</name>
<dbReference type="RefSeq" id="WP_204710602.1">
    <property type="nucleotide sequence ID" value="NZ_JBHSZV010000033.1"/>
</dbReference>
<organism evidence="2 3">
    <name type="scientific">Halobacillus seohaensis</name>
    <dbReference type="NCBI Taxonomy" id="447421"/>
    <lineage>
        <taxon>Bacteria</taxon>
        <taxon>Bacillati</taxon>
        <taxon>Bacillota</taxon>
        <taxon>Bacilli</taxon>
        <taxon>Bacillales</taxon>
        <taxon>Bacillaceae</taxon>
        <taxon>Halobacillus</taxon>
    </lineage>
</organism>
<evidence type="ECO:0000313" key="3">
    <source>
        <dbReference type="Proteomes" id="UP001596410"/>
    </source>
</evidence>